<dbReference type="SUPFAM" id="SSF56059">
    <property type="entry name" value="Glutathione synthetase ATP-binding domain-like"/>
    <property type="match status" value="1"/>
</dbReference>
<dbReference type="Gene3D" id="3.30.470.20">
    <property type="entry name" value="ATP-grasp fold, B domain"/>
    <property type="match status" value="1"/>
</dbReference>
<evidence type="ECO:0000259" key="2">
    <source>
        <dbReference type="PROSITE" id="PS50975"/>
    </source>
</evidence>
<protein>
    <submittedName>
        <fullName evidence="3">ATP-grasp domain-containing protein</fullName>
    </submittedName>
</protein>
<dbReference type="GO" id="GO:0005737">
    <property type="term" value="C:cytoplasm"/>
    <property type="evidence" value="ECO:0007669"/>
    <property type="project" value="TreeGrafter"/>
</dbReference>
<keyword evidence="1" id="KW-0547">Nucleotide-binding</keyword>
<dbReference type="AlphaFoldDB" id="A0A9X8ZJW5"/>
<dbReference type="GO" id="GO:0018169">
    <property type="term" value="F:ribosomal S6-glutamic acid ligase activity"/>
    <property type="evidence" value="ECO:0007669"/>
    <property type="project" value="TreeGrafter"/>
</dbReference>
<dbReference type="RefSeq" id="WP_137023366.1">
    <property type="nucleotide sequence ID" value="NZ_SZNT01000069.1"/>
</dbReference>
<dbReference type="GO" id="GO:0046872">
    <property type="term" value="F:metal ion binding"/>
    <property type="evidence" value="ECO:0007669"/>
    <property type="project" value="InterPro"/>
</dbReference>
<dbReference type="PROSITE" id="PS50975">
    <property type="entry name" value="ATP_GRASP"/>
    <property type="match status" value="1"/>
</dbReference>
<feature type="domain" description="ATP-grasp" evidence="2">
    <location>
        <begin position="105"/>
        <end position="275"/>
    </location>
</feature>
<organism evidence="3 4">
    <name type="scientific">Peribacillus simplex</name>
    <dbReference type="NCBI Taxonomy" id="1478"/>
    <lineage>
        <taxon>Bacteria</taxon>
        <taxon>Bacillati</taxon>
        <taxon>Bacillota</taxon>
        <taxon>Bacilli</taxon>
        <taxon>Bacillales</taxon>
        <taxon>Bacillaceae</taxon>
        <taxon>Peribacillus</taxon>
    </lineage>
</organism>
<dbReference type="GO" id="GO:0009432">
    <property type="term" value="P:SOS response"/>
    <property type="evidence" value="ECO:0007669"/>
    <property type="project" value="TreeGrafter"/>
</dbReference>
<proteinExistence type="predicted"/>
<dbReference type="PANTHER" id="PTHR21621:SF0">
    <property type="entry name" value="BETA-CITRYLGLUTAMATE SYNTHASE B-RELATED"/>
    <property type="match status" value="1"/>
</dbReference>
<name>A0A9X8ZJW5_9BACI</name>
<keyword evidence="1" id="KW-0067">ATP-binding</keyword>
<dbReference type="Proteomes" id="UP000309170">
    <property type="component" value="Unassembled WGS sequence"/>
</dbReference>
<dbReference type="PANTHER" id="PTHR21621">
    <property type="entry name" value="RIBOSOMAL PROTEIN S6 MODIFICATION PROTEIN"/>
    <property type="match status" value="1"/>
</dbReference>
<evidence type="ECO:0000313" key="3">
    <source>
        <dbReference type="EMBL" id="TKH13731.1"/>
    </source>
</evidence>
<dbReference type="EMBL" id="SZNT01000069">
    <property type="protein sequence ID" value="TKH13731.1"/>
    <property type="molecule type" value="Genomic_DNA"/>
</dbReference>
<dbReference type="Pfam" id="PF08443">
    <property type="entry name" value="RimK"/>
    <property type="match status" value="1"/>
</dbReference>
<reference evidence="3 4" key="1">
    <citation type="journal article" date="2019" name="Environ. Microbiol.">
        <title>An active ?-lactamase is a part of an orchestrated cell wall stress resistance network of Bacillus subtilis and related rhizosphere species.</title>
        <authorList>
            <person name="Bucher T."/>
            <person name="Keren-Paz A."/>
            <person name="Hausser J."/>
            <person name="Olender T."/>
            <person name="Cytryn E."/>
            <person name="Kolodkin-Gal I."/>
        </authorList>
    </citation>
    <scope>NUCLEOTIDE SEQUENCE [LARGE SCALE GENOMIC DNA]</scope>
    <source>
        <strain evidence="3 4">I4</strain>
    </source>
</reference>
<dbReference type="InterPro" id="IPR013651">
    <property type="entry name" value="ATP-grasp_RimK-type"/>
</dbReference>
<sequence length="286" mass="32132">MKKQAGWLIYNREDALKNKGYIDWMLDEASKLDLDLHFHFREDLRIGHRFNELYVEHETQPISLPDFAIVRTIDPFFTKQLEQLGIACFNSSFVSEIANDKAKTHQYMSSLGIPMADTVYCKGRPSADDMEFPFIAKETSGRGGKQVYLIQHADDLTELNDGNWIVQKPGVFGKDIRVFVIGKKVKAAVLRESASSFKANYTLGGSASLYELSAAELALVEKVMRSFDFGLVGIDFIFAEDGSLMLNEIEDVVGSRTLSALSDMNIVSAYLTFIKERISPNETQKG</sequence>
<comment type="caution">
    <text evidence="3">The sequence shown here is derived from an EMBL/GenBank/DDBJ whole genome shotgun (WGS) entry which is preliminary data.</text>
</comment>
<evidence type="ECO:0000313" key="4">
    <source>
        <dbReference type="Proteomes" id="UP000309170"/>
    </source>
</evidence>
<dbReference type="InterPro" id="IPR011761">
    <property type="entry name" value="ATP-grasp"/>
</dbReference>
<dbReference type="GO" id="GO:0005524">
    <property type="term" value="F:ATP binding"/>
    <property type="evidence" value="ECO:0007669"/>
    <property type="project" value="UniProtKB-UniRule"/>
</dbReference>
<gene>
    <name evidence="3" type="ORF">FC678_06465</name>
</gene>
<accession>A0A9X8ZJW5</accession>
<dbReference type="Gene3D" id="3.40.50.20">
    <property type="match status" value="1"/>
</dbReference>
<evidence type="ECO:0000256" key="1">
    <source>
        <dbReference type="PROSITE-ProRule" id="PRU00409"/>
    </source>
</evidence>